<evidence type="ECO:0000313" key="7">
    <source>
        <dbReference type="Proteomes" id="UP000316360"/>
    </source>
</evidence>
<dbReference type="EMBL" id="SOKJ01000089">
    <property type="protein sequence ID" value="TET12419.1"/>
    <property type="molecule type" value="Genomic_DNA"/>
</dbReference>
<dbReference type="InterPro" id="IPR042119">
    <property type="entry name" value="QueA_dom2"/>
</dbReference>
<comment type="catalytic activity">
    <reaction evidence="5">
        <text>7-aminomethyl-7-carbaguanosine(34) in tRNA + S-adenosyl-L-methionine = epoxyqueuosine(34) in tRNA + adenine + L-methionine + 2 H(+)</text>
        <dbReference type="Rhea" id="RHEA:32155"/>
        <dbReference type="Rhea" id="RHEA-COMP:10342"/>
        <dbReference type="Rhea" id="RHEA-COMP:18582"/>
        <dbReference type="ChEBI" id="CHEBI:15378"/>
        <dbReference type="ChEBI" id="CHEBI:16708"/>
        <dbReference type="ChEBI" id="CHEBI:57844"/>
        <dbReference type="ChEBI" id="CHEBI:59789"/>
        <dbReference type="ChEBI" id="CHEBI:82833"/>
        <dbReference type="ChEBI" id="CHEBI:194443"/>
        <dbReference type="EC" id="2.4.99.17"/>
    </reaction>
</comment>
<name>A0A523S3K1_UNCAE</name>
<comment type="caution">
    <text evidence="6">The sequence shown here is derived from an EMBL/GenBank/DDBJ whole genome shotgun (WGS) entry which is preliminary data.</text>
</comment>
<comment type="function">
    <text evidence="5">Transfers and isomerizes the ribose moiety from AdoMet to the 7-aminomethyl group of 7-deazaguanine (preQ1-tRNA) to give epoxyqueuosine (oQ-tRNA).</text>
</comment>
<dbReference type="PANTHER" id="PTHR30307">
    <property type="entry name" value="S-ADENOSYLMETHIONINE:TRNA RIBOSYLTRANSFERASE-ISOMERASE"/>
    <property type="match status" value="1"/>
</dbReference>
<evidence type="ECO:0000256" key="3">
    <source>
        <dbReference type="ARBA" id="ARBA00022691"/>
    </source>
</evidence>
<comment type="similarity">
    <text evidence="5">Belongs to the QueA family.</text>
</comment>
<dbReference type="GO" id="GO:0005737">
    <property type="term" value="C:cytoplasm"/>
    <property type="evidence" value="ECO:0007669"/>
    <property type="project" value="UniProtKB-SubCell"/>
</dbReference>
<keyword evidence="1 5" id="KW-0963">Cytoplasm</keyword>
<dbReference type="Pfam" id="PF02547">
    <property type="entry name" value="Queuosine_synth"/>
    <property type="match status" value="1"/>
</dbReference>
<dbReference type="FunFam" id="2.40.10.240:FF:000002">
    <property type="entry name" value="S-adenosylmethionine:tRNA ribosyltransferase-isomerase"/>
    <property type="match status" value="1"/>
</dbReference>
<evidence type="ECO:0000313" key="6">
    <source>
        <dbReference type="EMBL" id="TET12419.1"/>
    </source>
</evidence>
<dbReference type="InterPro" id="IPR036100">
    <property type="entry name" value="QueA_sf"/>
</dbReference>
<organism evidence="6 7">
    <name type="scientific">Aerophobetes bacterium</name>
    <dbReference type="NCBI Taxonomy" id="2030807"/>
    <lineage>
        <taxon>Bacteria</taxon>
        <taxon>Candidatus Aerophobota</taxon>
    </lineage>
</organism>
<dbReference type="GO" id="GO:0008616">
    <property type="term" value="P:tRNA queuosine(34) biosynthetic process"/>
    <property type="evidence" value="ECO:0007669"/>
    <property type="project" value="UniProtKB-UniRule"/>
</dbReference>
<evidence type="ECO:0000256" key="1">
    <source>
        <dbReference type="ARBA" id="ARBA00022490"/>
    </source>
</evidence>
<dbReference type="NCBIfam" id="NF001140">
    <property type="entry name" value="PRK00147.1"/>
    <property type="match status" value="1"/>
</dbReference>
<dbReference type="PANTHER" id="PTHR30307:SF0">
    <property type="entry name" value="S-ADENOSYLMETHIONINE:TRNA RIBOSYLTRANSFERASE-ISOMERASE"/>
    <property type="match status" value="1"/>
</dbReference>
<evidence type="ECO:0000256" key="5">
    <source>
        <dbReference type="HAMAP-Rule" id="MF_00113"/>
    </source>
</evidence>
<keyword evidence="3 5" id="KW-0949">S-adenosyl-L-methionine</keyword>
<dbReference type="InterPro" id="IPR003699">
    <property type="entry name" value="QueA"/>
</dbReference>
<protein>
    <recommendedName>
        <fullName evidence="5">S-adenosylmethionine:tRNA ribosyltransferase-isomerase</fullName>
        <ecNumber evidence="5">2.4.99.17</ecNumber>
    </recommendedName>
    <alternativeName>
        <fullName evidence="5">Queuosine biosynthesis protein QueA</fullName>
    </alternativeName>
</protein>
<dbReference type="Gene3D" id="2.40.10.240">
    <property type="entry name" value="QueA-like"/>
    <property type="match status" value="1"/>
</dbReference>
<comment type="subcellular location">
    <subcellularLocation>
        <location evidence="5">Cytoplasm</location>
    </subcellularLocation>
</comment>
<evidence type="ECO:0000256" key="4">
    <source>
        <dbReference type="ARBA" id="ARBA00022785"/>
    </source>
</evidence>
<dbReference type="Proteomes" id="UP000316360">
    <property type="component" value="Unassembled WGS sequence"/>
</dbReference>
<reference evidence="6 7" key="1">
    <citation type="submission" date="2019-03" db="EMBL/GenBank/DDBJ databases">
        <title>Metabolic potential of uncultured bacteria and archaea associated with petroleum seepage in deep-sea sediments.</title>
        <authorList>
            <person name="Dong X."/>
            <person name="Hubert C."/>
        </authorList>
    </citation>
    <scope>NUCLEOTIDE SEQUENCE [LARGE SCALE GENOMIC DNA]</scope>
    <source>
        <strain evidence="6">E44_bin7</strain>
    </source>
</reference>
<evidence type="ECO:0000256" key="2">
    <source>
        <dbReference type="ARBA" id="ARBA00022679"/>
    </source>
</evidence>
<dbReference type="NCBIfam" id="TIGR00113">
    <property type="entry name" value="queA"/>
    <property type="match status" value="1"/>
</dbReference>
<keyword evidence="2 5" id="KW-0808">Transferase</keyword>
<dbReference type="EC" id="2.4.99.17" evidence="5"/>
<dbReference type="InterPro" id="IPR042118">
    <property type="entry name" value="QueA_dom1"/>
</dbReference>
<dbReference type="AlphaFoldDB" id="A0A523S3K1"/>
<dbReference type="SUPFAM" id="SSF111337">
    <property type="entry name" value="QueA-like"/>
    <property type="match status" value="1"/>
</dbReference>
<sequence length="345" mass="39381">MKLEEFDYYLPKELIAQQPFISRDSSRLLVLHRDRDEIEHKRFYEIVEFLQKGDLLVLNNTRVIPARLKGRKKETGGKVEIFLLQKKRMSSWECLLKPAGRIREGTQIYFSQTRLMARVVSKDQGAKAVVEFTPSKGVEEILAEIGQIPLPPYIKRDKDPSLEDRKRYQTVYAKEEGAVAAPTAGLHFTYSLFERIKEEGIKVVEITLHTGWASFKPLSREEVEKNKIPEEYFMINKEAAAAINEVKKGKGRIVAVGTTTTRTLETQATYSGQVKPGEGWTNLFIYPGYKFKVIEGLLTNFHMPKSSLILLVAAFAGKKKLLAAYREAVKENYHFLSFGDAMLII</sequence>
<dbReference type="Gene3D" id="3.40.1780.10">
    <property type="entry name" value="QueA-like"/>
    <property type="match status" value="1"/>
</dbReference>
<proteinExistence type="inferred from homology"/>
<comment type="pathway">
    <text evidence="5">tRNA modification; tRNA-queuosine biosynthesis.</text>
</comment>
<comment type="subunit">
    <text evidence="5">Monomer.</text>
</comment>
<dbReference type="GO" id="GO:0051075">
    <property type="term" value="F:S-adenosylmethionine:tRNA ribosyltransferase-isomerase activity"/>
    <property type="evidence" value="ECO:0007669"/>
    <property type="project" value="UniProtKB-EC"/>
</dbReference>
<keyword evidence="6" id="KW-0328">Glycosyltransferase</keyword>
<gene>
    <name evidence="5 6" type="primary">queA</name>
    <name evidence="6" type="ORF">E3J84_01700</name>
</gene>
<keyword evidence="6" id="KW-0413">Isomerase</keyword>
<dbReference type="UniPathway" id="UPA00392"/>
<accession>A0A523S3K1</accession>
<dbReference type="HAMAP" id="MF_00113">
    <property type="entry name" value="QueA"/>
    <property type="match status" value="1"/>
</dbReference>
<keyword evidence="4 5" id="KW-0671">Queuosine biosynthesis</keyword>